<keyword evidence="7 8" id="KW-0472">Membrane</keyword>
<evidence type="ECO:0000256" key="7">
    <source>
        <dbReference type="ARBA" id="ARBA00023136"/>
    </source>
</evidence>
<evidence type="ECO:0000313" key="9">
    <source>
        <dbReference type="EMBL" id="RHJ85067.1"/>
    </source>
</evidence>
<protein>
    <submittedName>
        <fullName evidence="9">AI-2E family transporter</fullName>
    </submittedName>
</protein>
<feature type="transmembrane region" description="Helical" evidence="8">
    <location>
        <begin position="246"/>
        <end position="264"/>
    </location>
</feature>
<comment type="similarity">
    <text evidence="2">Belongs to the autoinducer-2 exporter (AI-2E) (TC 2.A.86) family.</text>
</comment>
<gene>
    <name evidence="9" type="ORF">DW099_15290</name>
</gene>
<dbReference type="Proteomes" id="UP000284841">
    <property type="component" value="Unassembled WGS sequence"/>
</dbReference>
<keyword evidence="5 8" id="KW-0812">Transmembrane</keyword>
<evidence type="ECO:0000256" key="1">
    <source>
        <dbReference type="ARBA" id="ARBA00004651"/>
    </source>
</evidence>
<accession>A0A415DWM9</accession>
<dbReference type="InterPro" id="IPR002549">
    <property type="entry name" value="AI-2E-like"/>
</dbReference>
<dbReference type="AlphaFoldDB" id="A0A415DWM9"/>
<comment type="subcellular location">
    <subcellularLocation>
        <location evidence="1">Cell membrane</location>
        <topology evidence="1">Multi-pass membrane protein</topology>
    </subcellularLocation>
</comment>
<keyword evidence="4" id="KW-1003">Cell membrane</keyword>
<dbReference type="GO" id="GO:0005886">
    <property type="term" value="C:plasma membrane"/>
    <property type="evidence" value="ECO:0007669"/>
    <property type="project" value="UniProtKB-SubCell"/>
</dbReference>
<evidence type="ECO:0000256" key="3">
    <source>
        <dbReference type="ARBA" id="ARBA00022448"/>
    </source>
</evidence>
<feature type="transmembrane region" description="Helical" evidence="8">
    <location>
        <begin position="50"/>
        <end position="72"/>
    </location>
</feature>
<dbReference type="EMBL" id="QRMS01000005">
    <property type="protein sequence ID" value="RHJ85067.1"/>
    <property type="molecule type" value="Genomic_DNA"/>
</dbReference>
<dbReference type="GO" id="GO:0055085">
    <property type="term" value="P:transmembrane transport"/>
    <property type="evidence" value="ECO:0007669"/>
    <property type="project" value="TreeGrafter"/>
</dbReference>
<evidence type="ECO:0000256" key="5">
    <source>
        <dbReference type="ARBA" id="ARBA00022692"/>
    </source>
</evidence>
<dbReference type="PANTHER" id="PTHR21716">
    <property type="entry name" value="TRANSMEMBRANE PROTEIN"/>
    <property type="match status" value="1"/>
</dbReference>
<feature type="transmembrane region" description="Helical" evidence="8">
    <location>
        <begin position="206"/>
        <end position="234"/>
    </location>
</feature>
<dbReference type="Pfam" id="PF01594">
    <property type="entry name" value="AI-2E_transport"/>
    <property type="match status" value="2"/>
</dbReference>
<sequence>MLKILIILVLLLVIFLLRHALVPLCVGITIAYILNPFVDYLEKKFGGKRFLCVIVSYLAVIAAIAFLIWGFADIIAGKMATGSLQEAISSLQVYYNEYKGVLNELFGFSIEGPNISHLLQSFGGGAVKFLIGMIAGIYLLKDKDFFLRLMNKAMHLLLGQKVHGVVREILFEINDVISAFLRGVFVDSVIVAFLSSLALASIGIDFAVFIGCFAGIANVIPYFGPIIGIIPAVLAGMADGGISKAILAAIALFAVQQVECNFIYPRIIGKSTGLHPLFVLIAVSIAGYFGGLLWMVLAVPIAGVARVLICKWAEEQ</sequence>
<dbReference type="RefSeq" id="WP_118336276.1">
    <property type="nucleotide sequence ID" value="NZ_AP025567.1"/>
</dbReference>
<dbReference type="PANTHER" id="PTHR21716:SF53">
    <property type="entry name" value="PERMEASE PERM-RELATED"/>
    <property type="match status" value="1"/>
</dbReference>
<dbReference type="STRING" id="1776384.GCA_900086585_00071"/>
<evidence type="ECO:0000256" key="6">
    <source>
        <dbReference type="ARBA" id="ARBA00022989"/>
    </source>
</evidence>
<reference evidence="9 10" key="1">
    <citation type="submission" date="2018-08" db="EMBL/GenBank/DDBJ databases">
        <title>A genome reference for cultivated species of the human gut microbiota.</title>
        <authorList>
            <person name="Zou Y."/>
            <person name="Xue W."/>
            <person name="Luo G."/>
        </authorList>
    </citation>
    <scope>NUCLEOTIDE SEQUENCE [LARGE SCALE GENOMIC DNA]</scope>
    <source>
        <strain evidence="9 10">AM07-24</strain>
    </source>
</reference>
<name>A0A415DWM9_9FIRM</name>
<keyword evidence="10" id="KW-1185">Reference proteome</keyword>
<comment type="caution">
    <text evidence="9">The sequence shown here is derived from an EMBL/GenBank/DDBJ whole genome shotgun (WGS) entry which is preliminary data.</text>
</comment>
<keyword evidence="6 8" id="KW-1133">Transmembrane helix</keyword>
<feature type="transmembrane region" description="Helical" evidence="8">
    <location>
        <begin position="6"/>
        <end position="38"/>
    </location>
</feature>
<feature type="transmembrane region" description="Helical" evidence="8">
    <location>
        <begin position="179"/>
        <end position="200"/>
    </location>
</feature>
<evidence type="ECO:0000256" key="8">
    <source>
        <dbReference type="SAM" id="Phobius"/>
    </source>
</evidence>
<feature type="transmembrane region" description="Helical" evidence="8">
    <location>
        <begin position="276"/>
        <end position="309"/>
    </location>
</feature>
<evidence type="ECO:0000256" key="4">
    <source>
        <dbReference type="ARBA" id="ARBA00022475"/>
    </source>
</evidence>
<evidence type="ECO:0000256" key="2">
    <source>
        <dbReference type="ARBA" id="ARBA00009773"/>
    </source>
</evidence>
<proteinExistence type="inferred from homology"/>
<organism evidence="9 10">
    <name type="scientific">Emergencia timonensis</name>
    <dbReference type="NCBI Taxonomy" id="1776384"/>
    <lineage>
        <taxon>Bacteria</taxon>
        <taxon>Bacillati</taxon>
        <taxon>Bacillota</taxon>
        <taxon>Clostridia</taxon>
        <taxon>Peptostreptococcales</taxon>
        <taxon>Anaerovoracaceae</taxon>
        <taxon>Emergencia</taxon>
    </lineage>
</organism>
<feature type="transmembrane region" description="Helical" evidence="8">
    <location>
        <begin position="118"/>
        <end position="140"/>
    </location>
</feature>
<evidence type="ECO:0000313" key="10">
    <source>
        <dbReference type="Proteomes" id="UP000284841"/>
    </source>
</evidence>
<dbReference type="OrthoDB" id="9793390at2"/>
<keyword evidence="3" id="KW-0813">Transport</keyword>